<evidence type="ECO:0000256" key="8">
    <source>
        <dbReference type="SAM" id="MobiDB-lite"/>
    </source>
</evidence>
<evidence type="ECO:0000256" key="2">
    <source>
        <dbReference type="ARBA" id="ARBA00022723"/>
    </source>
</evidence>
<feature type="domain" description="C2H2-type" evidence="9">
    <location>
        <begin position="62"/>
        <end position="84"/>
    </location>
</feature>
<dbReference type="AlphaFoldDB" id="A0A370T8V5"/>
<dbReference type="PROSITE" id="PS50157">
    <property type="entry name" value="ZINC_FINGER_C2H2_2"/>
    <property type="match status" value="2"/>
</dbReference>
<keyword evidence="6" id="KW-0539">Nucleus</keyword>
<dbReference type="GO" id="GO:0006351">
    <property type="term" value="P:DNA-templated transcription"/>
    <property type="evidence" value="ECO:0007669"/>
    <property type="project" value="InterPro"/>
</dbReference>
<comment type="caution">
    <text evidence="10">The sequence shown here is derived from an EMBL/GenBank/DDBJ whole genome shotgun (WGS) entry which is preliminary data.</text>
</comment>
<evidence type="ECO:0000256" key="4">
    <source>
        <dbReference type="ARBA" id="ARBA00022771"/>
    </source>
</evidence>
<dbReference type="PROSITE" id="PS00028">
    <property type="entry name" value="ZINC_FINGER_C2H2_1"/>
    <property type="match status" value="2"/>
</dbReference>
<dbReference type="InterPro" id="IPR007219">
    <property type="entry name" value="XnlR_reg_dom"/>
</dbReference>
<keyword evidence="3" id="KW-0677">Repeat</keyword>
<feature type="region of interest" description="Disordered" evidence="8">
    <location>
        <begin position="423"/>
        <end position="462"/>
    </location>
</feature>
<dbReference type="InterPro" id="IPR036236">
    <property type="entry name" value="Znf_C2H2_sf"/>
</dbReference>
<evidence type="ECO:0000256" key="5">
    <source>
        <dbReference type="ARBA" id="ARBA00022833"/>
    </source>
</evidence>
<dbReference type="Proteomes" id="UP000254866">
    <property type="component" value="Unassembled WGS sequence"/>
</dbReference>
<feature type="compositionally biased region" description="Polar residues" evidence="8">
    <location>
        <begin position="332"/>
        <end position="346"/>
    </location>
</feature>
<sequence length="976" mass="108241">MPITADQPQELKQERKPQPEQHQHQHQHRGILPKKCLYCERRFSKAEHLKRHQRSHTGERPYRCSRCQKCFSRSDVLIRHLKNHPQIAGDEVEQSSSDGDQGQANSHRRRPSTSSVAGNVAVATPMNDANGGPSHVPELQPRPMSPSRIDPALLGPAGEYHEQGTPHPSAMSSGLDHLALLASQQAWGNGQVQVDTAMTDAASTVIAPPNESQNWGHEPPSHSQEFGSVIGYQQGPTPADPDFQMMSAASHPHAGIDFGNDLYSGRLSALQDQISPGMGGVTPNGTMMPHDLLNWFDQFDMDNHQTGDGMPSISPPDNASVGGRLAAEESPQAENSKSPGSVSTIIPTERFHKVERCWPSRPNNAVRLMPTLWRDAISKPEDNLFSKDNLTPEAIEHNRQYGSRWGLDEDCRGRLQKMFVDLSRRQSSHGSESDSPFTHSSPSDKSSIAPVPNLSDETPNIPNFPPAEIFDISLDLFFRQFHPLMPFIHPPTFCPQTTPSSMLLVMCLIGLTILETKGATAFVRQAFPRALEKVCTDLMSPPRDSRRIDQMSSLASAILILNLSEMTGERTHHEQCQMLYTNVITTAQRHGLFTTRDSPPLNDELFNKFSDLDSRWKAWSRVECIKRLIVCLTMVDTWYSAMYHISPITRTDDIQLVLPCDTALFQATSATKWEQLISRGSRMCMPMITLSADGITLPELHGTLDVHGMVGILAIIRLRISESFHRLLSGSQRRAVDHSFVPWKSYEMDSRAKATQSLAVQVIRSYGPMLATMNPNCMILWHNMCIMLTTDLRLFELGAGCAGAEAARDALDDIAIWTKTAAARRACLHAAQTFKLMQNRRASDGDPFHATTGLFIAALVLGLYVFMAAPIADNDPVANSGFDLIDDVDWSIVGSEGLTDEPAATDYPANNFIKHGGRICFNDVVHPSGYESARRILLDYARLLEDIGKWRVGVHQFSRVLRIMSDALVDVETAGE</sequence>
<dbReference type="Pfam" id="PF00096">
    <property type="entry name" value="zf-C2H2"/>
    <property type="match status" value="2"/>
</dbReference>
<dbReference type="FunFam" id="3.30.160.60:FF:002343">
    <property type="entry name" value="Zinc finger protein 33A"/>
    <property type="match status" value="1"/>
</dbReference>
<dbReference type="RefSeq" id="XP_031864601.1">
    <property type="nucleotide sequence ID" value="XM_032019161.1"/>
</dbReference>
<feature type="compositionally biased region" description="Polar residues" evidence="8">
    <location>
        <begin position="211"/>
        <end position="226"/>
    </location>
</feature>
<dbReference type="PANTHER" id="PTHR40626">
    <property type="entry name" value="MIP31509P"/>
    <property type="match status" value="1"/>
</dbReference>
<dbReference type="STRING" id="2656787.A0A370T8V5"/>
<evidence type="ECO:0000313" key="11">
    <source>
        <dbReference type="Proteomes" id="UP000254866"/>
    </source>
</evidence>
<accession>A0A370T8V5</accession>
<keyword evidence="4 7" id="KW-0863">Zinc-finger</keyword>
<evidence type="ECO:0000256" key="1">
    <source>
        <dbReference type="ARBA" id="ARBA00004123"/>
    </source>
</evidence>
<dbReference type="GO" id="GO:0000978">
    <property type="term" value="F:RNA polymerase II cis-regulatory region sequence-specific DNA binding"/>
    <property type="evidence" value="ECO:0007669"/>
    <property type="project" value="InterPro"/>
</dbReference>
<reference evidence="10 11" key="1">
    <citation type="journal article" date="2018" name="IMA Fungus">
        <title>IMA Genome-F 9: Draft genome sequence of Annulohypoxylon stygium, Aspergillus mulundensis, Berkeleyomyces basicola (syn. Thielaviopsis basicola), Ceratocystis smalleyi, two Cercospora beticola strains, Coleophoma cylindrospora, Fusarium fracticaudum, Phialophora cf. hyalina, and Morchella septimelata.</title>
        <authorList>
            <person name="Wingfield B.D."/>
            <person name="Bills G.F."/>
            <person name="Dong Y."/>
            <person name="Huang W."/>
            <person name="Nel W.J."/>
            <person name="Swalarsk-Parry B.S."/>
            <person name="Vaghefi N."/>
            <person name="Wilken P.M."/>
            <person name="An Z."/>
            <person name="de Beer Z.W."/>
            <person name="De Vos L."/>
            <person name="Chen L."/>
            <person name="Duong T.A."/>
            <person name="Gao Y."/>
            <person name="Hammerbacher A."/>
            <person name="Kikkert J.R."/>
            <person name="Li Y."/>
            <person name="Li H."/>
            <person name="Li K."/>
            <person name="Li Q."/>
            <person name="Liu X."/>
            <person name="Ma X."/>
            <person name="Naidoo K."/>
            <person name="Pethybridge S.J."/>
            <person name="Sun J."/>
            <person name="Steenkamp E.T."/>
            <person name="van der Nest M.A."/>
            <person name="van Wyk S."/>
            <person name="Wingfield M.J."/>
            <person name="Xiong C."/>
            <person name="Yue Q."/>
            <person name="Zhang X."/>
        </authorList>
    </citation>
    <scope>NUCLEOTIDE SEQUENCE [LARGE SCALE GENOMIC DNA]</scope>
    <source>
        <strain evidence="10 11">BP 5553</strain>
    </source>
</reference>
<evidence type="ECO:0000259" key="9">
    <source>
        <dbReference type="PROSITE" id="PS50157"/>
    </source>
</evidence>
<evidence type="ECO:0000256" key="6">
    <source>
        <dbReference type="ARBA" id="ARBA00023242"/>
    </source>
</evidence>
<feature type="region of interest" description="Disordered" evidence="8">
    <location>
        <begin position="302"/>
        <end position="346"/>
    </location>
</feature>
<dbReference type="SUPFAM" id="SSF57667">
    <property type="entry name" value="beta-beta-alpha zinc fingers"/>
    <property type="match status" value="1"/>
</dbReference>
<dbReference type="Gene3D" id="3.30.160.60">
    <property type="entry name" value="Classic Zinc Finger"/>
    <property type="match status" value="2"/>
</dbReference>
<dbReference type="GO" id="GO:0005634">
    <property type="term" value="C:nucleus"/>
    <property type="evidence" value="ECO:0007669"/>
    <property type="project" value="UniProtKB-SubCell"/>
</dbReference>
<keyword evidence="2" id="KW-0479">Metal-binding</keyword>
<dbReference type="CDD" id="cd12148">
    <property type="entry name" value="fungal_TF_MHR"/>
    <property type="match status" value="1"/>
</dbReference>
<dbReference type="GO" id="GO:0008270">
    <property type="term" value="F:zinc ion binding"/>
    <property type="evidence" value="ECO:0007669"/>
    <property type="project" value="UniProtKB-KW"/>
</dbReference>
<feature type="region of interest" description="Disordered" evidence="8">
    <location>
        <begin position="211"/>
        <end position="241"/>
    </location>
</feature>
<dbReference type="GO" id="GO:0000785">
    <property type="term" value="C:chromatin"/>
    <property type="evidence" value="ECO:0007669"/>
    <property type="project" value="TreeGrafter"/>
</dbReference>
<proteinExistence type="predicted"/>
<dbReference type="PANTHER" id="PTHR40626:SF7">
    <property type="entry name" value="TRANSCRIPTION FACTOR, PUTATIVE (AFU_ORTHOLOGUE AFUA_1G04110)-RELATED"/>
    <property type="match status" value="1"/>
</dbReference>
<feature type="compositionally biased region" description="Polar residues" evidence="8">
    <location>
        <begin position="428"/>
        <end position="446"/>
    </location>
</feature>
<feature type="domain" description="C2H2-type" evidence="9">
    <location>
        <begin position="34"/>
        <end position="61"/>
    </location>
</feature>
<feature type="region of interest" description="Disordered" evidence="8">
    <location>
        <begin position="87"/>
        <end position="116"/>
    </location>
</feature>
<evidence type="ECO:0000256" key="3">
    <source>
        <dbReference type="ARBA" id="ARBA00022737"/>
    </source>
</evidence>
<dbReference type="GO" id="GO:0000981">
    <property type="term" value="F:DNA-binding transcription factor activity, RNA polymerase II-specific"/>
    <property type="evidence" value="ECO:0007669"/>
    <property type="project" value="InterPro"/>
</dbReference>
<comment type="subcellular location">
    <subcellularLocation>
        <location evidence="1">Nucleus</location>
    </subcellularLocation>
</comment>
<evidence type="ECO:0000256" key="7">
    <source>
        <dbReference type="PROSITE-ProRule" id="PRU00042"/>
    </source>
</evidence>
<feature type="region of interest" description="Disordered" evidence="8">
    <location>
        <begin position="1"/>
        <end position="30"/>
    </location>
</feature>
<feature type="compositionally biased region" description="Basic and acidic residues" evidence="8">
    <location>
        <begin position="9"/>
        <end position="23"/>
    </location>
</feature>
<dbReference type="SMART" id="SM00355">
    <property type="entry name" value="ZnF_C2H2"/>
    <property type="match status" value="2"/>
</dbReference>
<protein>
    <submittedName>
        <fullName evidence="10">C2H2 and C2HC zinc finger</fullName>
    </submittedName>
</protein>
<dbReference type="EMBL" id="NPIC01000017">
    <property type="protein sequence ID" value="RDL29911.1"/>
    <property type="molecule type" value="Genomic_DNA"/>
</dbReference>
<name>A0A370T8V5_9HELO</name>
<dbReference type="OrthoDB" id="10018191at2759"/>
<dbReference type="GeneID" id="43603387"/>
<feature type="compositionally biased region" description="Polar residues" evidence="8">
    <location>
        <begin position="94"/>
        <end position="105"/>
    </location>
</feature>
<dbReference type="InterPro" id="IPR051059">
    <property type="entry name" value="VerF-like"/>
</dbReference>
<dbReference type="InterPro" id="IPR013087">
    <property type="entry name" value="Znf_C2H2_type"/>
</dbReference>
<organism evidence="10 11">
    <name type="scientific">Venustampulla echinocandica</name>
    <dbReference type="NCBI Taxonomy" id="2656787"/>
    <lineage>
        <taxon>Eukaryota</taxon>
        <taxon>Fungi</taxon>
        <taxon>Dikarya</taxon>
        <taxon>Ascomycota</taxon>
        <taxon>Pezizomycotina</taxon>
        <taxon>Leotiomycetes</taxon>
        <taxon>Helotiales</taxon>
        <taxon>Pleuroascaceae</taxon>
        <taxon>Venustampulla</taxon>
    </lineage>
</organism>
<keyword evidence="11" id="KW-1185">Reference proteome</keyword>
<keyword evidence="5" id="KW-0862">Zinc</keyword>
<dbReference type="Pfam" id="PF04082">
    <property type="entry name" value="Fungal_trans"/>
    <property type="match status" value="1"/>
</dbReference>
<gene>
    <name evidence="10" type="ORF">BP5553_10538</name>
</gene>
<evidence type="ECO:0000313" key="10">
    <source>
        <dbReference type="EMBL" id="RDL29911.1"/>
    </source>
</evidence>